<evidence type="ECO:0000313" key="2">
    <source>
        <dbReference type="Proteomes" id="UP000053354"/>
    </source>
</evidence>
<keyword evidence="2" id="KW-1185">Reference proteome</keyword>
<sequence>MRHEVAIDDFIITSDNSAGIGEKEQDVIYVSNTLTAKFAARVALLEQWAAGSTPQAVLVHNFSGASSWDAYVAGITELFTEAQTTLPSISGSTETNMLTQQSGIAITMIGKQQKKPINAELLCWSVYGVPLVGEQVIVNAEQVANMKLLKKALDSSLIERIWPVGSKGIQQEFQSLMDRPVEISTALDVNCSGGPATCVLVGVLPRNLERIQRDFGKHLYSISTS</sequence>
<gene>
    <name evidence="1" type="ORF">I858_010640</name>
</gene>
<dbReference type="STRING" id="1302659.I858_010640"/>
<proteinExistence type="predicted"/>
<protein>
    <submittedName>
        <fullName evidence="1">Alpha-ribazole-5-phosphate synthase</fullName>
    </submittedName>
</protein>
<dbReference type="KEGG" id="pll:I858_010640"/>
<dbReference type="EMBL" id="CP016540">
    <property type="protein sequence ID" value="ANU27446.1"/>
    <property type="molecule type" value="Genomic_DNA"/>
</dbReference>
<reference evidence="1" key="1">
    <citation type="submission" date="2016-10" db="EMBL/GenBank/DDBJ databases">
        <authorList>
            <person name="See-Too W.S."/>
        </authorList>
    </citation>
    <scope>NUCLEOTIDE SEQUENCE</scope>
    <source>
        <strain evidence="1">L10.15</strain>
    </source>
</reference>
<organism evidence="1 2">
    <name type="scientific">Planococcus versutus</name>
    <dbReference type="NCBI Taxonomy" id="1302659"/>
    <lineage>
        <taxon>Bacteria</taxon>
        <taxon>Bacillati</taxon>
        <taxon>Bacillota</taxon>
        <taxon>Bacilli</taxon>
        <taxon>Bacillales</taxon>
        <taxon>Caryophanaceae</taxon>
        <taxon>Planococcus</taxon>
    </lineage>
</organism>
<name>A0A1B1S2N2_9BACL</name>
<dbReference type="AlphaFoldDB" id="A0A1B1S2N2"/>
<accession>A0A1B1S2N2</accession>
<dbReference type="OrthoDB" id="9805740at2"/>
<evidence type="ECO:0000313" key="1">
    <source>
        <dbReference type="EMBL" id="ANU27446.1"/>
    </source>
</evidence>
<dbReference type="Proteomes" id="UP000053354">
    <property type="component" value="Chromosome"/>
</dbReference>
<dbReference type="RefSeq" id="WP_049692948.1">
    <property type="nucleotide sequence ID" value="NZ_CP016540.2"/>
</dbReference>